<proteinExistence type="predicted"/>
<name>A0A6J8EQ08_MYTCO</name>
<dbReference type="Proteomes" id="UP000507470">
    <property type="component" value="Unassembled WGS sequence"/>
</dbReference>
<dbReference type="EMBL" id="CACVKT020009600">
    <property type="protein sequence ID" value="CAC5422477.1"/>
    <property type="molecule type" value="Genomic_DNA"/>
</dbReference>
<evidence type="ECO:0000313" key="2">
    <source>
        <dbReference type="Proteomes" id="UP000507470"/>
    </source>
</evidence>
<keyword evidence="2" id="KW-1185">Reference proteome</keyword>
<evidence type="ECO:0000313" key="1">
    <source>
        <dbReference type="EMBL" id="CAC5422477.1"/>
    </source>
</evidence>
<sequence>MEEVVVTPSHDKTFGDLYLDIDDLKRNPQKGIEPQLAGMMIDVLKASGHLDETTPVKDVKTPSFKKGIIFGLPKPMPPPPPLMSKNTSTLQHSTTNQMCWKGAWFREKRFKVECPNGHVDCTANLHRAAPLSGCVVLHSLGYEIAAIAAKKSEPSYGFDSPKERTATSAVYLLLGQIPVEAELHKRMLNFFGNIIRNHGSDERDVAIRQLAVMPRDSNSWFVKIVELTEQYGLPSPLDVPP</sequence>
<accession>A0A6J8EQ08</accession>
<reference evidence="1 2" key="1">
    <citation type="submission" date="2020-06" db="EMBL/GenBank/DDBJ databases">
        <authorList>
            <person name="Li R."/>
            <person name="Bekaert M."/>
        </authorList>
    </citation>
    <scope>NUCLEOTIDE SEQUENCE [LARGE SCALE GENOMIC DNA]</scope>
    <source>
        <strain evidence="2">wild</strain>
    </source>
</reference>
<dbReference type="AlphaFoldDB" id="A0A6J8EQ08"/>
<organism evidence="1 2">
    <name type="scientific">Mytilus coruscus</name>
    <name type="common">Sea mussel</name>
    <dbReference type="NCBI Taxonomy" id="42192"/>
    <lineage>
        <taxon>Eukaryota</taxon>
        <taxon>Metazoa</taxon>
        <taxon>Spiralia</taxon>
        <taxon>Lophotrochozoa</taxon>
        <taxon>Mollusca</taxon>
        <taxon>Bivalvia</taxon>
        <taxon>Autobranchia</taxon>
        <taxon>Pteriomorphia</taxon>
        <taxon>Mytilida</taxon>
        <taxon>Mytiloidea</taxon>
        <taxon>Mytilidae</taxon>
        <taxon>Mytilinae</taxon>
        <taxon>Mytilus</taxon>
    </lineage>
</organism>
<gene>
    <name evidence="1" type="ORF">MCOR_54525</name>
</gene>
<protein>
    <submittedName>
        <fullName evidence="1">Uncharacterized protein</fullName>
    </submittedName>
</protein>